<comment type="catalytic activity">
    <reaction evidence="7">
        <text>O-phospho-L-tyrosyl-[protein] + H2O = L-tyrosyl-[protein] + phosphate</text>
        <dbReference type="Rhea" id="RHEA:10684"/>
        <dbReference type="Rhea" id="RHEA-COMP:10136"/>
        <dbReference type="Rhea" id="RHEA-COMP:20101"/>
        <dbReference type="ChEBI" id="CHEBI:15377"/>
        <dbReference type="ChEBI" id="CHEBI:43474"/>
        <dbReference type="ChEBI" id="CHEBI:46858"/>
        <dbReference type="ChEBI" id="CHEBI:61978"/>
        <dbReference type="EC" id="3.1.3.48"/>
    </reaction>
</comment>
<dbReference type="Pfam" id="PF00782">
    <property type="entry name" value="DSPc"/>
    <property type="match status" value="1"/>
</dbReference>
<dbReference type="PROSITE" id="PS50056">
    <property type="entry name" value="TYR_PHOSPHATASE_2"/>
    <property type="match status" value="1"/>
</dbReference>
<dbReference type="EC" id="3.1.3.48" evidence="3"/>
<evidence type="ECO:0000259" key="9">
    <source>
        <dbReference type="PROSITE" id="PS50056"/>
    </source>
</evidence>
<evidence type="ECO:0000256" key="6">
    <source>
        <dbReference type="ARBA" id="ARBA00022912"/>
    </source>
</evidence>
<evidence type="ECO:0000256" key="4">
    <source>
        <dbReference type="ARBA" id="ARBA00022490"/>
    </source>
</evidence>
<evidence type="ECO:0000256" key="7">
    <source>
        <dbReference type="ARBA" id="ARBA00051722"/>
    </source>
</evidence>
<dbReference type="Proteomes" id="UP000002358">
    <property type="component" value="Chromosome 1"/>
</dbReference>
<keyword evidence="4" id="KW-0963">Cytoplasm</keyword>
<feature type="domain" description="Tyrosine-protein phosphatase" evidence="8">
    <location>
        <begin position="141"/>
        <end position="284"/>
    </location>
</feature>
<evidence type="ECO:0000259" key="8">
    <source>
        <dbReference type="PROSITE" id="PS50054"/>
    </source>
</evidence>
<evidence type="ECO:0000256" key="3">
    <source>
        <dbReference type="ARBA" id="ARBA00013064"/>
    </source>
</evidence>
<dbReference type="Gene3D" id="3.90.190.10">
    <property type="entry name" value="Protein tyrosine phosphatase superfamily"/>
    <property type="match status" value="1"/>
</dbReference>
<dbReference type="SMART" id="SM00195">
    <property type="entry name" value="DSPc"/>
    <property type="match status" value="1"/>
</dbReference>
<organism evidence="10 11">
    <name type="scientific">Nasonia vitripennis</name>
    <name type="common">Parasitic wasp</name>
    <dbReference type="NCBI Taxonomy" id="7425"/>
    <lineage>
        <taxon>Eukaryota</taxon>
        <taxon>Metazoa</taxon>
        <taxon>Ecdysozoa</taxon>
        <taxon>Arthropoda</taxon>
        <taxon>Hexapoda</taxon>
        <taxon>Insecta</taxon>
        <taxon>Pterygota</taxon>
        <taxon>Neoptera</taxon>
        <taxon>Endopterygota</taxon>
        <taxon>Hymenoptera</taxon>
        <taxon>Apocrita</taxon>
        <taxon>Proctotrupomorpha</taxon>
        <taxon>Chalcidoidea</taxon>
        <taxon>Pteromalidae</taxon>
        <taxon>Pteromalinae</taxon>
        <taxon>Nasonia</taxon>
    </lineage>
</organism>
<protein>
    <recommendedName>
        <fullName evidence="3">protein-tyrosine-phosphatase</fullName>
        <ecNumber evidence="3">3.1.3.48</ecNumber>
    </recommendedName>
</protein>
<dbReference type="InterPro" id="IPR008343">
    <property type="entry name" value="MKP"/>
</dbReference>
<name>A0A7M7T698_NASVI</name>
<evidence type="ECO:0000313" key="11">
    <source>
        <dbReference type="Proteomes" id="UP000002358"/>
    </source>
</evidence>
<dbReference type="PROSITE" id="PS50054">
    <property type="entry name" value="TYR_PHOSPHATASE_DUAL"/>
    <property type="match status" value="1"/>
</dbReference>
<keyword evidence="6" id="KW-0904">Protein phosphatase</keyword>
<evidence type="ECO:0000256" key="1">
    <source>
        <dbReference type="ARBA" id="ARBA00004496"/>
    </source>
</evidence>
<dbReference type="FunFam" id="3.90.190.10:FF:000011">
    <property type="entry name" value="Dual specificity phosphatase 6"/>
    <property type="match status" value="1"/>
</dbReference>
<feature type="domain" description="Tyrosine specific protein phosphatases" evidence="9">
    <location>
        <begin position="205"/>
        <end position="265"/>
    </location>
</feature>
<dbReference type="GO" id="GO:0008330">
    <property type="term" value="F:protein tyrosine/threonine phosphatase activity"/>
    <property type="evidence" value="ECO:0007669"/>
    <property type="project" value="TreeGrafter"/>
</dbReference>
<dbReference type="SMR" id="A0A7M7T698"/>
<dbReference type="RefSeq" id="XP_031777238.1">
    <property type="nucleotide sequence ID" value="XM_031921378.2"/>
</dbReference>
<dbReference type="AlphaFoldDB" id="A0A7M7T698"/>
<dbReference type="CTD" id="40081"/>
<dbReference type="GO" id="GO:0043409">
    <property type="term" value="P:negative regulation of MAPK cascade"/>
    <property type="evidence" value="ECO:0007669"/>
    <property type="project" value="TreeGrafter"/>
</dbReference>
<dbReference type="CDD" id="cd14566">
    <property type="entry name" value="DSP_MKP_classII"/>
    <property type="match status" value="1"/>
</dbReference>
<dbReference type="PRINTS" id="PR01764">
    <property type="entry name" value="MAPKPHPHTASE"/>
</dbReference>
<evidence type="ECO:0000313" key="10">
    <source>
        <dbReference type="EnsemblMetazoa" id="XP_031777238"/>
    </source>
</evidence>
<proteinExistence type="inferred from homology"/>
<dbReference type="EnsemblMetazoa" id="XM_031921378">
    <property type="protein sequence ID" value="XP_031777238"/>
    <property type="gene ID" value="LOC100680219"/>
</dbReference>
<sequence>MPAAAARKNVYLRLSAVEFFKSQEPRLRVQRRVEKSAAITTRHENVRARRRKAWLCLCAERKRECTREKEKRGFAAFRDRYPEWCEGSQNCTEGPINPDTNEGELMGLRSLRISTPPTRAYSDSDSDSTCDSIGPEEDKDFPVEILPHLYLGNAANSEDSEALARHRIQYILNVTPDLPNVFESAGSIKYMQIPISDHWSQNLASFFPQAIQFIEEARNSDKGVLVHCLAGISRSVTITVAYLMHKCSLSLNDAFNLVRSRKSNIAPNFHFMEQLHSFERELRDHRDRSAGSAKSSAGPEQRCIGACRPGGPCSCPATSFLSPIDLGLSPDSGIEFDRWAASTPAE</sequence>
<dbReference type="GO" id="GO:0033550">
    <property type="term" value="F:MAP kinase tyrosine phosphatase activity"/>
    <property type="evidence" value="ECO:0007669"/>
    <property type="project" value="TreeGrafter"/>
</dbReference>
<evidence type="ECO:0000256" key="5">
    <source>
        <dbReference type="ARBA" id="ARBA00022801"/>
    </source>
</evidence>
<keyword evidence="5" id="KW-0378">Hydrolase</keyword>
<comment type="subcellular location">
    <subcellularLocation>
        <location evidence="1">Cytoplasm</location>
    </subcellularLocation>
</comment>
<dbReference type="PANTHER" id="PTHR10159">
    <property type="entry name" value="DUAL SPECIFICITY PROTEIN PHOSPHATASE"/>
    <property type="match status" value="1"/>
</dbReference>
<dbReference type="InterPro" id="IPR029021">
    <property type="entry name" value="Prot-tyrosine_phosphatase-like"/>
</dbReference>
<reference evidence="10" key="1">
    <citation type="submission" date="2021-01" db="UniProtKB">
        <authorList>
            <consortium name="EnsemblMetazoa"/>
        </authorList>
    </citation>
    <scope>IDENTIFICATION</scope>
</reference>
<dbReference type="InterPro" id="IPR000340">
    <property type="entry name" value="Dual-sp_phosphatase_cat-dom"/>
</dbReference>
<dbReference type="GeneID" id="100680219"/>
<accession>A0A7M7T698</accession>
<comment type="similarity">
    <text evidence="2">Belongs to the protein-tyrosine phosphatase family. Non-receptor class dual specificity subfamily.</text>
</comment>
<dbReference type="PANTHER" id="PTHR10159:SF519">
    <property type="entry name" value="DUAL SPECIFICITY PROTEIN PHOSPHATASE MPK3"/>
    <property type="match status" value="1"/>
</dbReference>
<evidence type="ECO:0000256" key="2">
    <source>
        <dbReference type="ARBA" id="ARBA00008601"/>
    </source>
</evidence>
<keyword evidence="11" id="KW-1185">Reference proteome</keyword>
<dbReference type="GO" id="GO:0017017">
    <property type="term" value="F:MAP kinase tyrosine/serine/threonine phosphatase activity"/>
    <property type="evidence" value="ECO:0007669"/>
    <property type="project" value="InterPro"/>
</dbReference>
<dbReference type="SUPFAM" id="SSF52799">
    <property type="entry name" value="(Phosphotyrosine protein) phosphatases II"/>
    <property type="match status" value="1"/>
</dbReference>
<dbReference type="InterPro" id="IPR020422">
    <property type="entry name" value="TYR_PHOSPHATASE_DUAL_dom"/>
</dbReference>
<dbReference type="GO" id="GO:0005829">
    <property type="term" value="C:cytosol"/>
    <property type="evidence" value="ECO:0007669"/>
    <property type="project" value="TreeGrafter"/>
</dbReference>
<dbReference type="InterPro" id="IPR000387">
    <property type="entry name" value="Tyr_Pase_dom"/>
</dbReference>